<organism evidence="7 8">
    <name type="scientific">Thermoflavifilum thermophilum</name>
    <dbReference type="NCBI Taxonomy" id="1393122"/>
    <lineage>
        <taxon>Bacteria</taxon>
        <taxon>Pseudomonadati</taxon>
        <taxon>Bacteroidota</taxon>
        <taxon>Chitinophagia</taxon>
        <taxon>Chitinophagales</taxon>
        <taxon>Chitinophagaceae</taxon>
        <taxon>Thermoflavifilum</taxon>
    </lineage>
</organism>
<evidence type="ECO:0000256" key="3">
    <source>
        <dbReference type="ARBA" id="ARBA00022833"/>
    </source>
</evidence>
<protein>
    <submittedName>
        <fullName evidence="7">Transcriptional regulator, TraR/DksA family</fullName>
    </submittedName>
</protein>
<keyword evidence="1" id="KW-0479">Metal-binding</keyword>
<keyword evidence="3" id="KW-0862">Zinc</keyword>
<gene>
    <name evidence="7" type="ORF">SAMN05660895_0753</name>
</gene>
<dbReference type="EMBL" id="FPCJ01000001">
    <property type="protein sequence ID" value="SFV30298.1"/>
    <property type="molecule type" value="Genomic_DNA"/>
</dbReference>
<dbReference type="Proteomes" id="UP000199537">
    <property type="component" value="Unassembled WGS sequence"/>
</dbReference>
<dbReference type="GO" id="GO:0008270">
    <property type="term" value="F:zinc ion binding"/>
    <property type="evidence" value="ECO:0007669"/>
    <property type="project" value="UniProtKB-KW"/>
</dbReference>
<evidence type="ECO:0000313" key="8">
    <source>
        <dbReference type="Proteomes" id="UP000199537"/>
    </source>
</evidence>
<feature type="domain" description="Zinc finger DksA/TraR C4-type" evidence="6">
    <location>
        <begin position="231"/>
        <end position="260"/>
    </location>
</feature>
<dbReference type="RefSeq" id="WP_092457911.1">
    <property type="nucleotide sequence ID" value="NZ_FPCJ01000001.1"/>
</dbReference>
<dbReference type="AlphaFoldDB" id="A0A1I7N6K6"/>
<keyword evidence="8" id="KW-1185">Reference proteome</keyword>
<dbReference type="PROSITE" id="PS51128">
    <property type="entry name" value="ZF_DKSA_2"/>
    <property type="match status" value="1"/>
</dbReference>
<dbReference type="STRING" id="1393122.SAMN05660895_0753"/>
<feature type="compositionally biased region" description="Low complexity" evidence="5">
    <location>
        <begin position="14"/>
        <end position="66"/>
    </location>
</feature>
<feature type="region of interest" description="Disordered" evidence="5">
    <location>
        <begin position="1"/>
        <end position="118"/>
    </location>
</feature>
<evidence type="ECO:0000256" key="5">
    <source>
        <dbReference type="SAM" id="MobiDB-lite"/>
    </source>
</evidence>
<evidence type="ECO:0000259" key="6">
    <source>
        <dbReference type="Pfam" id="PF01258"/>
    </source>
</evidence>
<feature type="compositionally biased region" description="Basic residues" evidence="5">
    <location>
        <begin position="71"/>
        <end position="80"/>
    </location>
</feature>
<name>A0A1I7N6K6_9BACT</name>
<dbReference type="InterPro" id="IPR000962">
    <property type="entry name" value="Znf_DskA_TraR"/>
</dbReference>
<evidence type="ECO:0000256" key="2">
    <source>
        <dbReference type="ARBA" id="ARBA00022771"/>
    </source>
</evidence>
<dbReference type="PANTHER" id="PTHR33823:SF2">
    <property type="entry name" value="RNA POLYMERASE-BINDING TRANSCRIPTION FACTOR DKSA"/>
    <property type="match status" value="1"/>
</dbReference>
<reference evidence="8" key="1">
    <citation type="submission" date="2016-10" db="EMBL/GenBank/DDBJ databases">
        <authorList>
            <person name="Varghese N."/>
            <person name="Submissions S."/>
        </authorList>
    </citation>
    <scope>NUCLEOTIDE SEQUENCE [LARGE SCALE GENOMIC DNA]</scope>
    <source>
        <strain evidence="8">DSM 14807</strain>
    </source>
</reference>
<accession>A0A1I7N6K6</accession>
<evidence type="ECO:0000313" key="7">
    <source>
        <dbReference type="EMBL" id="SFV30298.1"/>
    </source>
</evidence>
<dbReference type="Pfam" id="PF01258">
    <property type="entry name" value="zf-dskA_traR"/>
    <property type="match status" value="1"/>
</dbReference>
<dbReference type="Gene3D" id="1.20.120.910">
    <property type="entry name" value="DksA, coiled-coil domain"/>
    <property type="match status" value="1"/>
</dbReference>
<dbReference type="OrthoDB" id="9811543at2"/>
<evidence type="ECO:0000256" key="4">
    <source>
        <dbReference type="PROSITE-ProRule" id="PRU00510"/>
    </source>
</evidence>
<keyword evidence="2" id="KW-0863">Zinc-finger</keyword>
<feature type="zinc finger region" description="dksA C4-type" evidence="4">
    <location>
        <begin position="235"/>
        <end position="259"/>
    </location>
</feature>
<proteinExistence type="predicted"/>
<dbReference type="PANTHER" id="PTHR33823">
    <property type="entry name" value="RNA POLYMERASE-BINDING TRANSCRIPTION FACTOR DKSA-RELATED"/>
    <property type="match status" value="1"/>
</dbReference>
<sequence length="267" mass="29151">MASQKKTTKDPKKQTTTALKAESQSAQTASSSSRKAAESATPKAASAKTSTKTAKSSAASKTNADTAGKKPVSKSAKKNQTKTSEKVTHTSAVSDQTKSKKTASAEAWPDSPAAKKEDRAEIVYQPEFEKSVLDQPGQHNGPVYRYSDAELQEFKEIILKKLEAARKELAYLQGLITRKDEMGTEDTENKYMSLEDGSGTLEREQLNQMASRQIQFIDHLEKALVRIENKTYGICRVTGKLIDKARLRAVPHATLSIEAKKALSKGS</sequence>
<evidence type="ECO:0000256" key="1">
    <source>
        <dbReference type="ARBA" id="ARBA00022723"/>
    </source>
</evidence>